<feature type="transmembrane region" description="Helical" evidence="6">
    <location>
        <begin position="384"/>
        <end position="403"/>
    </location>
</feature>
<feature type="transmembrane region" description="Helical" evidence="6">
    <location>
        <begin position="287"/>
        <end position="309"/>
    </location>
</feature>
<feature type="transmembrane region" description="Helical" evidence="6">
    <location>
        <begin position="49"/>
        <end position="68"/>
    </location>
</feature>
<evidence type="ECO:0000256" key="2">
    <source>
        <dbReference type="ARBA" id="ARBA00022475"/>
    </source>
</evidence>
<evidence type="ECO:0000256" key="1">
    <source>
        <dbReference type="ARBA" id="ARBA00004651"/>
    </source>
</evidence>
<sequence>MTPPNVHRDRRFLWLWGAEGISVLGVQFTSLALPFLAVTLLGAVEWEMGVLNAASTAAFLVVGLPAGAWVDRWLKRRVMIAADLVRAVTLAAIPLLWVAGALEIWHLYLVAAVMGAATVFFDVSYQSYIPILVRSEQVGQANSTLEATSQVSRIAGPGLAGALLTVVSAPVLLVIDAVSYLVSAVMLGRIRDDEVPADRTQRQSLPREIAEGVRFVWGQPLIRSIAATTASSNFFATLALTLLPLYVLRDLDLGAAGLGIMFSFGAVGGLLGALATPRLAAWVGEGTIITVAALLGAVVFALFPLASFLPAPASLAVLVAAEFVIAFTVLVYNITQVTLRQRLCPPRLLGRMNASIRFFVWGVMPIASLLSGALGGYIGIVATMWIALAGSLLSCSFVAFSPLTGMRRLPTAPEAPATAEEPAPR</sequence>
<dbReference type="AlphaFoldDB" id="A0A1G8XFM7"/>
<evidence type="ECO:0000256" key="6">
    <source>
        <dbReference type="SAM" id="Phobius"/>
    </source>
</evidence>
<keyword evidence="2" id="KW-1003">Cell membrane</keyword>
<feature type="transmembrane region" description="Helical" evidence="6">
    <location>
        <begin position="315"/>
        <end position="335"/>
    </location>
</feature>
<accession>A0A1G8XFM7</accession>
<dbReference type="RefSeq" id="WP_092321209.1">
    <property type="nucleotide sequence ID" value="NZ_FNFU01000001.1"/>
</dbReference>
<evidence type="ECO:0000313" key="7">
    <source>
        <dbReference type="EMBL" id="SDJ89207.1"/>
    </source>
</evidence>
<feature type="transmembrane region" description="Helical" evidence="6">
    <location>
        <begin position="253"/>
        <end position="275"/>
    </location>
</feature>
<dbReference type="GO" id="GO:0022857">
    <property type="term" value="F:transmembrane transporter activity"/>
    <property type="evidence" value="ECO:0007669"/>
    <property type="project" value="InterPro"/>
</dbReference>
<comment type="subcellular location">
    <subcellularLocation>
        <location evidence="1">Cell membrane</location>
        <topology evidence="1">Multi-pass membrane protein</topology>
    </subcellularLocation>
</comment>
<dbReference type="OrthoDB" id="9815525at2"/>
<dbReference type="PANTHER" id="PTHR23513:SF6">
    <property type="entry name" value="MAJOR FACILITATOR SUPERFAMILY ASSOCIATED DOMAIN-CONTAINING PROTEIN"/>
    <property type="match status" value="1"/>
</dbReference>
<dbReference type="PANTHER" id="PTHR23513">
    <property type="entry name" value="INTEGRAL MEMBRANE EFFLUX PROTEIN-RELATED"/>
    <property type="match status" value="1"/>
</dbReference>
<evidence type="ECO:0000256" key="3">
    <source>
        <dbReference type="ARBA" id="ARBA00022692"/>
    </source>
</evidence>
<dbReference type="STRING" id="386301.SAMN05216282_101194"/>
<keyword evidence="8" id="KW-1185">Reference proteome</keyword>
<feature type="transmembrane region" description="Helical" evidence="6">
    <location>
        <begin position="224"/>
        <end position="247"/>
    </location>
</feature>
<dbReference type="EMBL" id="FNFU01000001">
    <property type="protein sequence ID" value="SDJ89207.1"/>
    <property type="molecule type" value="Genomic_DNA"/>
</dbReference>
<keyword evidence="5 6" id="KW-0472">Membrane</keyword>
<feature type="transmembrane region" description="Helical" evidence="6">
    <location>
        <begin position="356"/>
        <end position="378"/>
    </location>
</feature>
<keyword evidence="4 6" id="KW-1133">Transmembrane helix</keyword>
<evidence type="ECO:0000256" key="5">
    <source>
        <dbReference type="ARBA" id="ARBA00023136"/>
    </source>
</evidence>
<organism evidence="7 8">
    <name type="scientific">Cryobacterium psychrotolerans</name>
    <dbReference type="NCBI Taxonomy" id="386301"/>
    <lineage>
        <taxon>Bacteria</taxon>
        <taxon>Bacillati</taxon>
        <taxon>Actinomycetota</taxon>
        <taxon>Actinomycetes</taxon>
        <taxon>Micrococcales</taxon>
        <taxon>Microbacteriaceae</taxon>
        <taxon>Cryobacterium</taxon>
    </lineage>
</organism>
<dbReference type="Proteomes" id="UP000198701">
    <property type="component" value="Unassembled WGS sequence"/>
</dbReference>
<gene>
    <name evidence="7" type="ORF">SAMN05216282_101194</name>
</gene>
<evidence type="ECO:0000313" key="8">
    <source>
        <dbReference type="Proteomes" id="UP000198701"/>
    </source>
</evidence>
<dbReference type="SUPFAM" id="SSF103473">
    <property type="entry name" value="MFS general substrate transporter"/>
    <property type="match status" value="1"/>
</dbReference>
<dbReference type="GO" id="GO:0005886">
    <property type="term" value="C:plasma membrane"/>
    <property type="evidence" value="ECO:0007669"/>
    <property type="project" value="UniProtKB-SubCell"/>
</dbReference>
<dbReference type="Pfam" id="PF07690">
    <property type="entry name" value="MFS_1"/>
    <property type="match status" value="1"/>
</dbReference>
<name>A0A1G8XFM7_9MICO</name>
<dbReference type="CDD" id="cd06173">
    <property type="entry name" value="MFS_MefA_like"/>
    <property type="match status" value="1"/>
</dbReference>
<evidence type="ECO:0000256" key="4">
    <source>
        <dbReference type="ARBA" id="ARBA00022989"/>
    </source>
</evidence>
<keyword evidence="3 6" id="KW-0812">Transmembrane</keyword>
<dbReference type="Gene3D" id="1.20.1250.20">
    <property type="entry name" value="MFS general substrate transporter like domains"/>
    <property type="match status" value="1"/>
</dbReference>
<dbReference type="InterPro" id="IPR011701">
    <property type="entry name" value="MFS"/>
</dbReference>
<dbReference type="InterPro" id="IPR036259">
    <property type="entry name" value="MFS_trans_sf"/>
</dbReference>
<feature type="transmembrane region" description="Helical" evidence="6">
    <location>
        <begin position="12"/>
        <end position="37"/>
    </location>
</feature>
<proteinExistence type="predicted"/>
<reference evidence="7 8" key="1">
    <citation type="submission" date="2016-10" db="EMBL/GenBank/DDBJ databases">
        <authorList>
            <person name="de Groot N.N."/>
        </authorList>
    </citation>
    <scope>NUCLEOTIDE SEQUENCE [LARGE SCALE GENOMIC DNA]</scope>
    <source>
        <strain evidence="7 8">CGMCC 1.5382</strain>
    </source>
</reference>
<protein>
    <submittedName>
        <fullName evidence="7">Predicted arabinose efflux permease, MFS family</fullName>
    </submittedName>
</protein>